<dbReference type="Proteomes" id="UP000004080">
    <property type="component" value="Unassembled WGS sequence"/>
</dbReference>
<dbReference type="EMBL" id="AKKV01000004">
    <property type="protein sequence ID" value="EIT87443.1"/>
    <property type="molecule type" value="Genomic_DNA"/>
</dbReference>
<gene>
    <name evidence="1" type="ORF">A374_00185</name>
</gene>
<keyword evidence="2" id="KW-1185">Reference proteome</keyword>
<evidence type="ECO:0000313" key="1">
    <source>
        <dbReference type="EMBL" id="EIT87443.1"/>
    </source>
</evidence>
<dbReference type="eggNOG" id="ENOG5033Z3V">
    <property type="taxonomic scope" value="Bacteria"/>
</dbReference>
<dbReference type="PATRIC" id="fig|1196324.3.peg.36"/>
<evidence type="ECO:0000313" key="2">
    <source>
        <dbReference type="Proteomes" id="UP000004080"/>
    </source>
</evidence>
<reference evidence="1 2" key="1">
    <citation type="journal article" date="2012" name="J. Bacteriol.">
        <title>Genome of Bacillus macauensis ZFHKF-1, a Long-Chain-Forming Bacterium.</title>
        <authorList>
            <person name="Cai L."/>
            <person name="Zhang T."/>
        </authorList>
    </citation>
    <scope>NUCLEOTIDE SEQUENCE [LARGE SCALE GENOMIC DNA]</scope>
    <source>
        <strain evidence="1 2">ZFHKF-1</strain>
    </source>
</reference>
<name>I8UKT8_9BACL</name>
<dbReference type="STRING" id="1196324.A374_00185"/>
<organism evidence="1 2">
    <name type="scientific">Fictibacillus macauensis ZFHKF-1</name>
    <dbReference type="NCBI Taxonomy" id="1196324"/>
    <lineage>
        <taxon>Bacteria</taxon>
        <taxon>Bacillati</taxon>
        <taxon>Bacillota</taxon>
        <taxon>Bacilli</taxon>
        <taxon>Bacillales</taxon>
        <taxon>Fictibacillaceae</taxon>
        <taxon>Fictibacillus</taxon>
    </lineage>
</organism>
<comment type="caution">
    <text evidence="1">The sequence shown here is derived from an EMBL/GenBank/DDBJ whole genome shotgun (WGS) entry which is preliminary data.</text>
</comment>
<protein>
    <submittedName>
        <fullName evidence="1">Uncharacterized protein</fullName>
    </submittedName>
</protein>
<proteinExistence type="predicted"/>
<dbReference type="AlphaFoldDB" id="I8UKT8"/>
<sequence length="184" mass="21547">MELSKGLLTNNKGGLLVENIEIILSEFNKNLINQFFYDELKISKFKLKSSHFFDSLSEKDLYFSQVENIEKILTPKGTGNILLEEFQLGISLKDVLIVLSFDEQDGDIVLNFPESELFKYERNNNQTRWKKLVRFLVSLREKYDIPKIVIGYEPATDEDTLLIEIDNEVTFYDTEIEKFIKNDE</sequence>
<accession>I8UKT8</accession>